<comment type="caution">
    <text evidence="8">The sequence shown here is derived from an EMBL/GenBank/DDBJ whole genome shotgun (WGS) entry which is preliminary data.</text>
</comment>
<dbReference type="GO" id="GO:0005524">
    <property type="term" value="F:ATP binding"/>
    <property type="evidence" value="ECO:0007669"/>
    <property type="project" value="UniProtKB-KW"/>
</dbReference>
<evidence type="ECO:0000313" key="8">
    <source>
        <dbReference type="EMBL" id="CAL4099749.1"/>
    </source>
</evidence>
<dbReference type="InterPro" id="IPR000873">
    <property type="entry name" value="AMP-dep_synth/lig_dom"/>
</dbReference>
<organism evidence="8 9">
    <name type="scientific">Meganyctiphanes norvegica</name>
    <name type="common">Northern krill</name>
    <name type="synonym">Thysanopoda norvegica</name>
    <dbReference type="NCBI Taxonomy" id="48144"/>
    <lineage>
        <taxon>Eukaryota</taxon>
        <taxon>Metazoa</taxon>
        <taxon>Ecdysozoa</taxon>
        <taxon>Arthropoda</taxon>
        <taxon>Crustacea</taxon>
        <taxon>Multicrustacea</taxon>
        <taxon>Malacostraca</taxon>
        <taxon>Eumalacostraca</taxon>
        <taxon>Eucarida</taxon>
        <taxon>Euphausiacea</taxon>
        <taxon>Euphausiidae</taxon>
        <taxon>Meganyctiphanes</taxon>
    </lineage>
</organism>
<keyword evidence="3" id="KW-0547">Nucleotide-binding</keyword>
<name>A0AAV2QXY1_MEGNR</name>
<dbReference type="GO" id="GO:0005886">
    <property type="term" value="C:plasma membrane"/>
    <property type="evidence" value="ECO:0007669"/>
    <property type="project" value="TreeGrafter"/>
</dbReference>
<dbReference type="Pfam" id="PF00501">
    <property type="entry name" value="AMP-binding"/>
    <property type="match status" value="1"/>
</dbReference>
<evidence type="ECO:0000256" key="5">
    <source>
        <dbReference type="ARBA" id="ARBA00022840"/>
    </source>
</evidence>
<proteinExistence type="inferred from homology"/>
<evidence type="ECO:0000256" key="1">
    <source>
        <dbReference type="ARBA" id="ARBA00006432"/>
    </source>
</evidence>
<dbReference type="GO" id="GO:0005811">
    <property type="term" value="C:lipid droplet"/>
    <property type="evidence" value="ECO:0007669"/>
    <property type="project" value="TreeGrafter"/>
</dbReference>
<evidence type="ECO:0000256" key="3">
    <source>
        <dbReference type="ARBA" id="ARBA00022741"/>
    </source>
</evidence>
<evidence type="ECO:0000313" key="9">
    <source>
        <dbReference type="Proteomes" id="UP001497623"/>
    </source>
</evidence>
<accession>A0AAV2QXY1</accession>
<keyword evidence="4" id="KW-0443">Lipid metabolism</keyword>
<dbReference type="PANTHER" id="PTHR43272">
    <property type="entry name" value="LONG-CHAIN-FATTY-ACID--COA LIGASE"/>
    <property type="match status" value="1"/>
</dbReference>
<dbReference type="AlphaFoldDB" id="A0AAV2QXY1"/>
<evidence type="ECO:0000256" key="4">
    <source>
        <dbReference type="ARBA" id="ARBA00022832"/>
    </source>
</evidence>
<dbReference type="GO" id="GO:0090433">
    <property type="term" value="F:palmitoyl-CoA ligase activity"/>
    <property type="evidence" value="ECO:0007669"/>
    <property type="project" value="TreeGrafter"/>
</dbReference>
<dbReference type="EC" id="6.2.1.3" evidence="6"/>
<keyword evidence="4" id="KW-0276">Fatty acid metabolism</keyword>
<reference evidence="8 9" key="1">
    <citation type="submission" date="2024-05" db="EMBL/GenBank/DDBJ databases">
        <authorList>
            <person name="Wallberg A."/>
        </authorList>
    </citation>
    <scope>NUCLEOTIDE SEQUENCE [LARGE SCALE GENOMIC DNA]</scope>
</reference>
<feature type="non-terminal residue" evidence="8">
    <location>
        <position position="211"/>
    </location>
</feature>
<keyword evidence="9" id="KW-1185">Reference proteome</keyword>
<feature type="non-terminal residue" evidence="8">
    <location>
        <position position="1"/>
    </location>
</feature>
<evidence type="ECO:0000259" key="7">
    <source>
        <dbReference type="Pfam" id="PF00501"/>
    </source>
</evidence>
<dbReference type="EMBL" id="CAXKWB010010981">
    <property type="protein sequence ID" value="CAL4099749.1"/>
    <property type="molecule type" value="Genomic_DNA"/>
</dbReference>
<dbReference type="SUPFAM" id="SSF56801">
    <property type="entry name" value="Acetyl-CoA synthetase-like"/>
    <property type="match status" value="1"/>
</dbReference>
<dbReference type="PANTHER" id="PTHR43272:SF83">
    <property type="entry name" value="ACYL-COA SYNTHETASE LONG-CHAIN, ISOFORM J"/>
    <property type="match status" value="1"/>
</dbReference>
<feature type="domain" description="AMP-dependent synthetase/ligase" evidence="7">
    <location>
        <begin position="38"/>
        <end position="140"/>
    </location>
</feature>
<evidence type="ECO:0000256" key="6">
    <source>
        <dbReference type="ARBA" id="ARBA00026121"/>
    </source>
</evidence>
<sequence length="211" mass="23321">KQGNLKKIMFREAVRYKQTNGNSFGCKLLDRIIFNKVKAELGGQLRYLVVGGSPLSPQTHTNIRTMFGCTIQVGYGTTETAASVSSMIATDARPSNCGPVNLGVYVYLEDWEEGGYKVTDKPRPRGEIIVGGDSIARGYLNMPEETAESFFEKDGIRWFRTGDIGEFDEAGCLCIIDRKKDLVKLKHGEFVLLGNIEALLKTQGIVDNICV</sequence>
<comment type="similarity">
    <text evidence="1">Belongs to the ATP-dependent AMP-binding enzyme family.</text>
</comment>
<dbReference type="InterPro" id="IPR042099">
    <property type="entry name" value="ANL_N_sf"/>
</dbReference>
<keyword evidence="2" id="KW-0436">Ligase</keyword>
<dbReference type="Proteomes" id="UP001497623">
    <property type="component" value="Unassembled WGS sequence"/>
</dbReference>
<dbReference type="GO" id="GO:0030182">
    <property type="term" value="P:neuron differentiation"/>
    <property type="evidence" value="ECO:0007669"/>
    <property type="project" value="TreeGrafter"/>
</dbReference>
<dbReference type="GO" id="GO:0005783">
    <property type="term" value="C:endoplasmic reticulum"/>
    <property type="evidence" value="ECO:0007669"/>
    <property type="project" value="TreeGrafter"/>
</dbReference>
<dbReference type="Gene3D" id="3.40.50.12780">
    <property type="entry name" value="N-terminal domain of ligase-like"/>
    <property type="match status" value="1"/>
</dbReference>
<protein>
    <recommendedName>
        <fullName evidence="6">long-chain-fatty-acid--CoA ligase</fullName>
        <ecNumber evidence="6">6.2.1.3</ecNumber>
    </recommendedName>
</protein>
<keyword evidence="5" id="KW-0067">ATP-binding</keyword>
<gene>
    <name evidence="8" type="ORF">MNOR_LOCUS16594</name>
</gene>
<dbReference type="GO" id="GO:0035336">
    <property type="term" value="P:long-chain fatty-acyl-CoA metabolic process"/>
    <property type="evidence" value="ECO:0007669"/>
    <property type="project" value="TreeGrafter"/>
</dbReference>
<evidence type="ECO:0000256" key="2">
    <source>
        <dbReference type="ARBA" id="ARBA00022598"/>
    </source>
</evidence>